<gene>
    <name evidence="3" type="ORF">HF872_08845</name>
</gene>
<dbReference type="RefSeq" id="WP_170087740.1">
    <property type="nucleotide sequence ID" value="NZ_JABAFG010000014.1"/>
</dbReference>
<dbReference type="Gene3D" id="2.160.10.10">
    <property type="entry name" value="Hexapeptide repeat proteins"/>
    <property type="match status" value="1"/>
</dbReference>
<dbReference type="PANTHER" id="PTHR23416:SF23">
    <property type="entry name" value="ACETYLTRANSFERASE C18B11.09C-RELATED"/>
    <property type="match status" value="1"/>
</dbReference>
<dbReference type="PANTHER" id="PTHR23416">
    <property type="entry name" value="SIALIC ACID SYNTHASE-RELATED"/>
    <property type="match status" value="1"/>
</dbReference>
<dbReference type="AlphaFoldDB" id="A0A848BU38"/>
<evidence type="ECO:0000256" key="1">
    <source>
        <dbReference type="ARBA" id="ARBA00007274"/>
    </source>
</evidence>
<protein>
    <submittedName>
        <fullName evidence="3">Acyltransferase</fullName>
    </submittedName>
</protein>
<proteinExistence type="inferred from homology"/>
<dbReference type="GO" id="GO:0005829">
    <property type="term" value="C:cytosol"/>
    <property type="evidence" value="ECO:0007669"/>
    <property type="project" value="TreeGrafter"/>
</dbReference>
<name>A0A848BU38_9FIRM</name>
<comment type="caution">
    <text evidence="3">The sequence shown here is derived from an EMBL/GenBank/DDBJ whole genome shotgun (WGS) entry which is preliminary data.</text>
</comment>
<dbReference type="InterPro" id="IPR011004">
    <property type="entry name" value="Trimer_LpxA-like_sf"/>
</dbReference>
<dbReference type="GO" id="GO:0008374">
    <property type="term" value="F:O-acyltransferase activity"/>
    <property type="evidence" value="ECO:0007669"/>
    <property type="project" value="TreeGrafter"/>
</dbReference>
<evidence type="ECO:0000313" key="3">
    <source>
        <dbReference type="EMBL" id="NME28720.1"/>
    </source>
</evidence>
<evidence type="ECO:0000313" key="4">
    <source>
        <dbReference type="Proteomes" id="UP000591071"/>
    </source>
</evidence>
<dbReference type="SUPFAM" id="SSF51161">
    <property type="entry name" value="Trimeric LpxA-like enzymes"/>
    <property type="match status" value="1"/>
</dbReference>
<keyword evidence="2 3" id="KW-0808">Transferase</keyword>
<dbReference type="InterPro" id="IPR051159">
    <property type="entry name" value="Hexapeptide_acetyltransf"/>
</dbReference>
<sequence>MHRTLLLYFIQFIINHFLSVTRFFRIKRVLLNIVDGIYIGKGSRIVGPVHIMGNLFVGENTWIGNNFRIEGNGHVYIGNNCDIAPLVYFFTGTHEVGNCRRRAGAGINKVIRIGDGCWLCGGSKILPGVSMGNGTIVAAGAVVAHDFPDNVLVGGVPAKTIKNLQE</sequence>
<dbReference type="Proteomes" id="UP000591071">
    <property type="component" value="Unassembled WGS sequence"/>
</dbReference>
<organism evidence="3 4">
    <name type="scientific">Megasphaera hexanoica</name>
    <dbReference type="NCBI Taxonomy" id="1675036"/>
    <lineage>
        <taxon>Bacteria</taxon>
        <taxon>Bacillati</taxon>
        <taxon>Bacillota</taxon>
        <taxon>Negativicutes</taxon>
        <taxon>Veillonellales</taxon>
        <taxon>Veillonellaceae</taxon>
        <taxon>Megasphaera</taxon>
    </lineage>
</organism>
<keyword evidence="3" id="KW-0012">Acyltransferase</keyword>
<accession>A0A848BU38</accession>
<comment type="similarity">
    <text evidence="1">Belongs to the transferase hexapeptide repeat family.</text>
</comment>
<dbReference type="InterPro" id="IPR001451">
    <property type="entry name" value="Hexapep"/>
</dbReference>
<reference evidence="3 4" key="1">
    <citation type="submission" date="2020-04" db="EMBL/GenBank/DDBJ databases">
        <authorList>
            <person name="Hitch T.C.A."/>
            <person name="Wylensek D."/>
            <person name="Clavel T."/>
        </authorList>
    </citation>
    <scope>NUCLEOTIDE SEQUENCE [LARGE SCALE GENOMIC DNA]</scope>
    <source>
        <strain evidence="3 4">Oil-RF-744-FAT-WT-6-1</strain>
    </source>
</reference>
<dbReference type="Pfam" id="PF00132">
    <property type="entry name" value="Hexapep"/>
    <property type="match status" value="1"/>
</dbReference>
<evidence type="ECO:0000256" key="2">
    <source>
        <dbReference type="ARBA" id="ARBA00022679"/>
    </source>
</evidence>
<dbReference type="EMBL" id="JABAFG010000014">
    <property type="protein sequence ID" value="NME28720.1"/>
    <property type="molecule type" value="Genomic_DNA"/>
</dbReference>